<reference evidence="4 5" key="1">
    <citation type="journal article" date="2010" name="Stand. Genomic Sci.">
        <title>Complete genome sequence of Olsenella uli type strain (VPI D76D-27C).</title>
        <authorList>
            <person name="Goker M."/>
            <person name="Held B."/>
            <person name="Lucas S."/>
            <person name="Nolan M."/>
            <person name="Yasawong M."/>
            <person name="Glavina Del Rio T."/>
            <person name="Tice H."/>
            <person name="Cheng J.F."/>
            <person name="Bruce D."/>
            <person name="Detter J.C."/>
            <person name="Tapia R."/>
            <person name="Han C."/>
            <person name="Goodwin L."/>
            <person name="Pitluck S."/>
            <person name="Liolios K."/>
            <person name="Ivanova N."/>
            <person name="Mavromatis K."/>
            <person name="Mikhailova N."/>
            <person name="Pati A."/>
            <person name="Chen A."/>
            <person name="Palaniappan K."/>
            <person name="Land M."/>
            <person name="Hauser L."/>
            <person name="Chang Y.J."/>
            <person name="Jeffries C.D."/>
            <person name="Rohde M."/>
            <person name="Sikorski J."/>
            <person name="Pukall R."/>
            <person name="Woyke T."/>
            <person name="Bristow J."/>
            <person name="Eisen J.A."/>
            <person name="Markowitz V."/>
            <person name="Hugenholtz P."/>
            <person name="Kyrpides N.C."/>
            <person name="Klenk H.P."/>
            <person name="Lapidus A."/>
        </authorList>
    </citation>
    <scope>NUCLEOTIDE SEQUENCE [LARGE SCALE GENOMIC DNA]</scope>
    <source>
        <strain evidence="5">ATCC 49627 / DSM 7084 / CIP 109912 / JCM 12494 / NCIMB 702895 / VPI D76D-27C</strain>
    </source>
</reference>
<dbReference type="CAZy" id="GT8">
    <property type="family name" value="Glycosyltransferase Family 8"/>
</dbReference>
<evidence type="ECO:0000313" key="5">
    <source>
        <dbReference type="Proteomes" id="UP000000333"/>
    </source>
</evidence>
<name>E1QZX9_OLSUV</name>
<sequence>MPSITSVGSKGPVRLSRTADEMGLGFSDVVIVFASNEYFAPYMAVALESVVEAASPERHYDIVILTRDITQQTMETLVAHVGSSNVSIGFLDAESALQGTKLPHHGHFRPETFFRLLAPWMLPHCDKAIYLDSDLVVLDDPARLFDIGVDGYLLAATRDADTIGQLEGYDHTVGPYLADDLGLSDPYQYFQAGVLLLNLKAFRHIFTIEDMLRLSTVRVWRWLDQDILNMLADGKYVRLDMRWNTLMDWKALRRDHIIAQAPQDIRSQYDAARDDPAIVHFAGPDDRPWDYPDCDMGDYFWRFAQRSAFLDVLEQRLDSSQHSARGRLNRVKVDVIFKGIMPAFDRICPPGSKRRTRVIQGYVAIGGDIT</sequence>
<dbReference type="GO" id="GO:0046872">
    <property type="term" value="F:metal ion binding"/>
    <property type="evidence" value="ECO:0007669"/>
    <property type="project" value="UniProtKB-KW"/>
</dbReference>
<dbReference type="PANTHER" id="PTHR13778:SF47">
    <property type="entry name" value="LIPOPOLYSACCHARIDE 1,3-GALACTOSYLTRANSFERASE"/>
    <property type="match status" value="1"/>
</dbReference>
<dbReference type="RefSeq" id="WP_013251695.1">
    <property type="nucleotide sequence ID" value="NC_014363.1"/>
</dbReference>
<dbReference type="HOGENOM" id="CLU_050833_0_3_11"/>
<dbReference type="Pfam" id="PF01501">
    <property type="entry name" value="Glyco_transf_8"/>
    <property type="match status" value="1"/>
</dbReference>
<dbReference type="CDD" id="cd04194">
    <property type="entry name" value="GT8_A4GalT_like"/>
    <property type="match status" value="1"/>
</dbReference>
<dbReference type="PATRIC" id="fig|633147.7.peg.718"/>
<dbReference type="InterPro" id="IPR029044">
    <property type="entry name" value="Nucleotide-diphossugar_trans"/>
</dbReference>
<gene>
    <name evidence="4" type="ordered locus">Olsu_0830</name>
</gene>
<dbReference type="Gene3D" id="3.90.550.10">
    <property type="entry name" value="Spore Coat Polysaccharide Biosynthesis Protein SpsA, Chain A"/>
    <property type="match status" value="1"/>
</dbReference>
<organism evidence="4 5">
    <name type="scientific">Olsenella uli (strain ATCC 49627 / DSM 7084 / CCUG 31166 / CIP 109912 / JCM 12494 / LMG 11480 / NCIMB 702895 / VPI D76D-27C)</name>
    <name type="common">Lactobacillus uli</name>
    <dbReference type="NCBI Taxonomy" id="633147"/>
    <lineage>
        <taxon>Bacteria</taxon>
        <taxon>Bacillati</taxon>
        <taxon>Actinomycetota</taxon>
        <taxon>Coriobacteriia</taxon>
        <taxon>Coriobacteriales</taxon>
        <taxon>Atopobiaceae</taxon>
        <taxon>Olsenella</taxon>
    </lineage>
</organism>
<dbReference type="PANTHER" id="PTHR13778">
    <property type="entry name" value="GLYCOSYLTRANSFERASE 8 DOMAIN-CONTAINING PROTEIN"/>
    <property type="match status" value="1"/>
</dbReference>
<dbReference type="GO" id="GO:0016757">
    <property type="term" value="F:glycosyltransferase activity"/>
    <property type="evidence" value="ECO:0007669"/>
    <property type="project" value="UniProtKB-KW"/>
</dbReference>
<keyword evidence="2 4" id="KW-0808">Transferase</keyword>
<dbReference type="Proteomes" id="UP000000333">
    <property type="component" value="Chromosome"/>
</dbReference>
<dbReference type="AlphaFoldDB" id="E1QZX9"/>
<evidence type="ECO:0000256" key="1">
    <source>
        <dbReference type="ARBA" id="ARBA00022676"/>
    </source>
</evidence>
<accession>E1QZX9</accession>
<evidence type="ECO:0000256" key="3">
    <source>
        <dbReference type="ARBA" id="ARBA00022723"/>
    </source>
</evidence>
<dbReference type="SUPFAM" id="SSF53448">
    <property type="entry name" value="Nucleotide-diphospho-sugar transferases"/>
    <property type="match status" value="1"/>
</dbReference>
<dbReference type="KEGG" id="ols:Olsu_0830"/>
<proteinExistence type="predicted"/>
<dbReference type="eggNOG" id="COG1442">
    <property type="taxonomic scope" value="Bacteria"/>
</dbReference>
<evidence type="ECO:0000256" key="2">
    <source>
        <dbReference type="ARBA" id="ARBA00022679"/>
    </source>
</evidence>
<dbReference type="STRING" id="633147.Olsu_0830"/>
<dbReference type="EMBL" id="CP002106">
    <property type="protein sequence ID" value="ADK67943.1"/>
    <property type="molecule type" value="Genomic_DNA"/>
</dbReference>
<keyword evidence="5" id="KW-1185">Reference proteome</keyword>
<keyword evidence="3" id="KW-0479">Metal-binding</keyword>
<protein>
    <submittedName>
        <fullName evidence="4">Glycosyl transferase family 8</fullName>
    </submittedName>
</protein>
<dbReference type="OrthoDB" id="3183633at2"/>
<evidence type="ECO:0000313" key="4">
    <source>
        <dbReference type="EMBL" id="ADK67943.1"/>
    </source>
</evidence>
<dbReference type="InterPro" id="IPR002495">
    <property type="entry name" value="Glyco_trans_8"/>
</dbReference>
<dbReference type="GeneID" id="78512248"/>
<keyword evidence="1" id="KW-0328">Glycosyltransferase</keyword>
<dbReference type="InterPro" id="IPR050748">
    <property type="entry name" value="Glycosyltrans_8_dom-fam"/>
</dbReference>